<evidence type="ECO:0000256" key="6">
    <source>
        <dbReference type="ARBA" id="ARBA00038076"/>
    </source>
</evidence>
<dbReference type="GO" id="GO:0005886">
    <property type="term" value="C:plasma membrane"/>
    <property type="evidence" value="ECO:0007669"/>
    <property type="project" value="UniProtKB-SubCell"/>
</dbReference>
<feature type="transmembrane region" description="Helical" evidence="7">
    <location>
        <begin position="393"/>
        <end position="419"/>
    </location>
</feature>
<protein>
    <submittedName>
        <fullName evidence="10">Permease</fullName>
    </submittedName>
</protein>
<feature type="transmembrane region" description="Helical" evidence="7">
    <location>
        <begin position="782"/>
        <end position="804"/>
    </location>
</feature>
<keyword evidence="4 7" id="KW-1133">Transmembrane helix</keyword>
<dbReference type="InterPro" id="IPR050250">
    <property type="entry name" value="Macrolide_Exporter_MacB"/>
</dbReference>
<feature type="domain" description="ABC3 transporter permease C-terminal" evidence="8">
    <location>
        <begin position="309"/>
        <end position="422"/>
    </location>
</feature>
<dbReference type="EMBL" id="OKRB01000002">
    <property type="protein sequence ID" value="SPE17469.1"/>
    <property type="molecule type" value="Genomic_DNA"/>
</dbReference>
<evidence type="ECO:0000256" key="4">
    <source>
        <dbReference type="ARBA" id="ARBA00022989"/>
    </source>
</evidence>
<comment type="similarity">
    <text evidence="6">Belongs to the ABC-4 integral membrane protein family.</text>
</comment>
<accession>A0A2N9L2L4</accession>
<evidence type="ECO:0000259" key="8">
    <source>
        <dbReference type="Pfam" id="PF02687"/>
    </source>
</evidence>
<keyword evidence="5 7" id="KW-0472">Membrane</keyword>
<feature type="transmembrane region" description="Helical" evidence="7">
    <location>
        <begin position="348"/>
        <end position="373"/>
    </location>
</feature>
<evidence type="ECO:0000256" key="3">
    <source>
        <dbReference type="ARBA" id="ARBA00022692"/>
    </source>
</evidence>
<dbReference type="AlphaFoldDB" id="A0A2N9L2L4"/>
<dbReference type="Pfam" id="PF12704">
    <property type="entry name" value="MacB_PCD"/>
    <property type="match status" value="2"/>
</dbReference>
<feature type="transmembrane region" description="Helical" evidence="7">
    <location>
        <begin position="446"/>
        <end position="466"/>
    </location>
</feature>
<feature type="transmembrane region" description="Helical" evidence="7">
    <location>
        <begin position="749"/>
        <end position="770"/>
    </location>
</feature>
<evidence type="ECO:0000256" key="1">
    <source>
        <dbReference type="ARBA" id="ARBA00004651"/>
    </source>
</evidence>
<dbReference type="OrthoDB" id="99347at2"/>
<dbReference type="Pfam" id="PF02687">
    <property type="entry name" value="FtsX"/>
    <property type="match status" value="2"/>
</dbReference>
<dbReference type="PANTHER" id="PTHR30572">
    <property type="entry name" value="MEMBRANE COMPONENT OF TRANSPORTER-RELATED"/>
    <property type="match status" value="1"/>
</dbReference>
<gene>
    <name evidence="10" type="ORF">SBA5_100067</name>
</gene>
<dbReference type="PANTHER" id="PTHR30572:SF4">
    <property type="entry name" value="ABC TRANSPORTER PERMEASE YTRF"/>
    <property type="match status" value="1"/>
</dbReference>
<name>A0A2N9L2L4_9BACT</name>
<keyword evidence="2" id="KW-1003">Cell membrane</keyword>
<dbReference type="InterPro" id="IPR025857">
    <property type="entry name" value="MacB_PCD"/>
</dbReference>
<reference evidence="11" key="1">
    <citation type="submission" date="2018-02" db="EMBL/GenBank/DDBJ databases">
        <authorList>
            <person name="Hausmann B."/>
        </authorList>
    </citation>
    <scope>NUCLEOTIDE SEQUENCE [LARGE SCALE GENOMIC DNA]</scope>
    <source>
        <strain evidence="11">Peat soil MAG SbA5</strain>
    </source>
</reference>
<comment type="subcellular location">
    <subcellularLocation>
        <location evidence="1">Cell membrane</location>
        <topology evidence="1">Multi-pass membrane protein</topology>
    </subcellularLocation>
</comment>
<dbReference type="InterPro" id="IPR003838">
    <property type="entry name" value="ABC3_permease_C"/>
</dbReference>
<feature type="transmembrane region" description="Helical" evidence="7">
    <location>
        <begin position="21"/>
        <end position="47"/>
    </location>
</feature>
<feature type="domain" description="MacB-like periplasmic core" evidence="9">
    <location>
        <begin position="22"/>
        <end position="261"/>
    </location>
</feature>
<dbReference type="GO" id="GO:0022857">
    <property type="term" value="F:transmembrane transporter activity"/>
    <property type="evidence" value="ECO:0007669"/>
    <property type="project" value="TreeGrafter"/>
</dbReference>
<evidence type="ECO:0000313" key="11">
    <source>
        <dbReference type="Proteomes" id="UP000239735"/>
    </source>
</evidence>
<feature type="transmembrane region" description="Helical" evidence="7">
    <location>
        <begin position="692"/>
        <end position="713"/>
    </location>
</feature>
<organism evidence="10 11">
    <name type="scientific">Candidatus Sulfuritelmatomonas gaucii</name>
    <dbReference type="NCBI Taxonomy" id="2043161"/>
    <lineage>
        <taxon>Bacteria</taxon>
        <taxon>Pseudomonadati</taxon>
        <taxon>Acidobacteriota</taxon>
        <taxon>Terriglobia</taxon>
        <taxon>Terriglobales</taxon>
        <taxon>Acidobacteriaceae</taxon>
        <taxon>Candidatus Sulfuritelmatomonas</taxon>
    </lineage>
</organism>
<keyword evidence="3 7" id="KW-0812">Transmembrane</keyword>
<dbReference type="Proteomes" id="UP000239735">
    <property type="component" value="Unassembled WGS sequence"/>
</dbReference>
<feature type="domain" description="ABC3 transporter permease C-terminal" evidence="8">
    <location>
        <begin position="699"/>
        <end position="812"/>
    </location>
</feature>
<evidence type="ECO:0000256" key="7">
    <source>
        <dbReference type="SAM" id="Phobius"/>
    </source>
</evidence>
<evidence type="ECO:0000256" key="2">
    <source>
        <dbReference type="ARBA" id="ARBA00022475"/>
    </source>
</evidence>
<feature type="domain" description="MacB-like periplasmic core" evidence="9">
    <location>
        <begin position="452"/>
        <end position="636"/>
    </location>
</feature>
<dbReference type="NCBIfam" id="TIGR03434">
    <property type="entry name" value="ADOP"/>
    <property type="match status" value="1"/>
</dbReference>
<evidence type="ECO:0000256" key="5">
    <source>
        <dbReference type="ARBA" id="ARBA00023136"/>
    </source>
</evidence>
<proteinExistence type="inferred from homology"/>
<sequence>MRTVLQDLRNALRQVRKTPGFTLVVVLMLALGIGANTAVFSVMNALLMQLLPVSRPSGLSYVRMANGQGQPPNANNTGNNSTSFSEVTFEALRQRSDVFEELIAYVPLSFSGGVAVRHGELPEEAGGEEVSGNFFSGVGVRMQSGRGFTLADEKDHASIAVISYGYWTRSYARDPGVLGQTLYVKGVPMTVVGVTAPGFKGIEPLDTTDFWIPLQNRPELNAWGTPFDVNKTYGSPKWWFLLMMARLRPGVTPAQAQQALAGTFGAVVKQSIGTDNLKEWKPLLEFVPARGIALLTDYVREPMQILMGLVALVLLIACTNVAMMIQARNTVREHEFSLRLAIGASRGIIFRQLLCESMLLVSAGAGVGWLFAIGATRMLAVWSGSEVGLSPDFTVLLFTLLISSVAAVAFGLIPLWTAVRAPVARVLRSTSAGATTSHARAVGSRIVLACQVAFCLVLLMAASLLLRTLRNYATQDLGMEAEGLLVFGVTPQGQIDSHLFYRSLLDRLRQVPGVESVSMAHSRPGSGWSNNNGLMLDGIRLQGQGVRSNNVGAGFFHTLGVPVLAGREIAESDTEDTQPVVLVNETFVKQHLANTNPLGHQLGDKRRYTIVGVVRDSKYRSVDEPPMSMSYYAAMQAKSMTTMQIEVRTRGNPMAMLPEIRKTVAGLYPDVPLQQPMTQLEQFTKSYRQQRMFGAMGGFFGVLAALLVATGLYGTYSFRVSHRTTEIGVRMALGASRAEVLAMVMRESLWVLIGGLAAGIPLTLFAVRPLKSMLYQMSPLDPVSFVVAVVAMILVAGCAALIPARRAASIEPMQALRAE</sequence>
<evidence type="ECO:0000259" key="9">
    <source>
        <dbReference type="Pfam" id="PF12704"/>
    </source>
</evidence>
<feature type="transmembrane region" description="Helical" evidence="7">
    <location>
        <begin position="305"/>
        <end position="327"/>
    </location>
</feature>
<dbReference type="InterPro" id="IPR017800">
    <property type="entry name" value="ADOP"/>
</dbReference>
<evidence type="ECO:0000313" key="10">
    <source>
        <dbReference type="EMBL" id="SPE17469.1"/>
    </source>
</evidence>